<dbReference type="EMBL" id="CM009292">
    <property type="protein sequence ID" value="PNT44278.1"/>
    <property type="molecule type" value="Genomic_DNA"/>
</dbReference>
<dbReference type="InParanoid" id="A0A2K2B3B8"/>
<dbReference type="Proteomes" id="UP000006729">
    <property type="component" value="Chromosome 3"/>
</dbReference>
<organism evidence="1 2">
    <name type="scientific">Populus trichocarpa</name>
    <name type="common">Western balsam poplar</name>
    <name type="synonym">Populus balsamifera subsp. trichocarpa</name>
    <dbReference type="NCBI Taxonomy" id="3694"/>
    <lineage>
        <taxon>Eukaryota</taxon>
        <taxon>Viridiplantae</taxon>
        <taxon>Streptophyta</taxon>
        <taxon>Embryophyta</taxon>
        <taxon>Tracheophyta</taxon>
        <taxon>Spermatophyta</taxon>
        <taxon>Magnoliopsida</taxon>
        <taxon>eudicotyledons</taxon>
        <taxon>Gunneridae</taxon>
        <taxon>Pentapetalae</taxon>
        <taxon>rosids</taxon>
        <taxon>fabids</taxon>
        <taxon>Malpighiales</taxon>
        <taxon>Salicaceae</taxon>
        <taxon>Saliceae</taxon>
        <taxon>Populus</taxon>
    </lineage>
</organism>
<dbReference type="AlphaFoldDB" id="A0A2K2B3B8"/>
<proteinExistence type="predicted"/>
<evidence type="ECO:0000313" key="2">
    <source>
        <dbReference type="Proteomes" id="UP000006729"/>
    </source>
</evidence>
<name>A0A2K2B3B8_POPTR</name>
<protein>
    <submittedName>
        <fullName evidence="1">Uncharacterized protein</fullName>
    </submittedName>
</protein>
<evidence type="ECO:0000313" key="1">
    <source>
        <dbReference type="EMBL" id="PNT44278.1"/>
    </source>
</evidence>
<reference evidence="1 2" key="1">
    <citation type="journal article" date="2006" name="Science">
        <title>The genome of black cottonwood, Populus trichocarpa (Torr. &amp; Gray).</title>
        <authorList>
            <person name="Tuskan G.A."/>
            <person name="Difazio S."/>
            <person name="Jansson S."/>
            <person name="Bohlmann J."/>
            <person name="Grigoriev I."/>
            <person name="Hellsten U."/>
            <person name="Putnam N."/>
            <person name="Ralph S."/>
            <person name="Rombauts S."/>
            <person name="Salamov A."/>
            <person name="Schein J."/>
            <person name="Sterck L."/>
            <person name="Aerts A."/>
            <person name="Bhalerao R.R."/>
            <person name="Bhalerao R.P."/>
            <person name="Blaudez D."/>
            <person name="Boerjan W."/>
            <person name="Brun A."/>
            <person name="Brunner A."/>
            <person name="Busov V."/>
            <person name="Campbell M."/>
            <person name="Carlson J."/>
            <person name="Chalot M."/>
            <person name="Chapman J."/>
            <person name="Chen G.L."/>
            <person name="Cooper D."/>
            <person name="Coutinho P.M."/>
            <person name="Couturier J."/>
            <person name="Covert S."/>
            <person name="Cronk Q."/>
            <person name="Cunningham R."/>
            <person name="Davis J."/>
            <person name="Degroeve S."/>
            <person name="Dejardin A."/>
            <person name="Depamphilis C."/>
            <person name="Detter J."/>
            <person name="Dirks B."/>
            <person name="Dubchak I."/>
            <person name="Duplessis S."/>
            <person name="Ehlting J."/>
            <person name="Ellis B."/>
            <person name="Gendler K."/>
            <person name="Goodstein D."/>
            <person name="Gribskov M."/>
            <person name="Grimwood J."/>
            <person name="Groover A."/>
            <person name="Gunter L."/>
            <person name="Hamberger B."/>
            <person name="Heinze B."/>
            <person name="Helariutta Y."/>
            <person name="Henrissat B."/>
            <person name="Holligan D."/>
            <person name="Holt R."/>
            <person name="Huang W."/>
            <person name="Islam-Faridi N."/>
            <person name="Jones S."/>
            <person name="Jones-Rhoades M."/>
            <person name="Jorgensen R."/>
            <person name="Joshi C."/>
            <person name="Kangasjarvi J."/>
            <person name="Karlsson J."/>
            <person name="Kelleher C."/>
            <person name="Kirkpatrick R."/>
            <person name="Kirst M."/>
            <person name="Kohler A."/>
            <person name="Kalluri U."/>
            <person name="Larimer F."/>
            <person name="Leebens-Mack J."/>
            <person name="Leple J.C."/>
            <person name="Locascio P."/>
            <person name="Lou Y."/>
            <person name="Lucas S."/>
            <person name="Martin F."/>
            <person name="Montanini B."/>
            <person name="Napoli C."/>
            <person name="Nelson D.R."/>
            <person name="Nelson C."/>
            <person name="Nieminen K."/>
            <person name="Nilsson O."/>
            <person name="Pereda V."/>
            <person name="Peter G."/>
            <person name="Philippe R."/>
            <person name="Pilate G."/>
            <person name="Poliakov A."/>
            <person name="Razumovskaya J."/>
            <person name="Richardson P."/>
            <person name="Rinaldi C."/>
            <person name="Ritland K."/>
            <person name="Rouze P."/>
            <person name="Ryaboy D."/>
            <person name="Schmutz J."/>
            <person name="Schrader J."/>
            <person name="Segerman B."/>
            <person name="Shin H."/>
            <person name="Siddiqui A."/>
            <person name="Sterky F."/>
            <person name="Terry A."/>
            <person name="Tsai C.J."/>
            <person name="Uberbacher E."/>
            <person name="Unneberg P."/>
            <person name="Vahala J."/>
            <person name="Wall K."/>
            <person name="Wessler S."/>
            <person name="Yang G."/>
            <person name="Yin T."/>
            <person name="Douglas C."/>
            <person name="Marra M."/>
            <person name="Sandberg G."/>
            <person name="Van de Peer Y."/>
            <person name="Rokhsar D."/>
        </authorList>
    </citation>
    <scope>NUCLEOTIDE SEQUENCE [LARGE SCALE GENOMIC DNA]</scope>
    <source>
        <strain evidence="2">cv. Nisqually</strain>
    </source>
</reference>
<gene>
    <name evidence="1" type="ORF">POPTR_003G078400</name>
</gene>
<sequence length="82" mass="10002">MWGSSRSWSILAHYIVTKDVTNKWRKRVKTHIHKFTQKRCVRLWFFLSSNCPVKFLLIFNCEHKNQISNTYINYMQKKSFMA</sequence>
<accession>A0A2K2B3B8</accession>
<keyword evidence="2" id="KW-1185">Reference proteome</keyword>